<gene>
    <name evidence="1" type="ORF">CLIB1444_03S09736</name>
</gene>
<proteinExistence type="predicted"/>
<dbReference type="EMBL" id="CALSDN010000003">
    <property type="protein sequence ID" value="CAH6720340.1"/>
    <property type="molecule type" value="Genomic_DNA"/>
</dbReference>
<keyword evidence="2" id="KW-1185">Reference proteome</keyword>
<evidence type="ECO:0000313" key="1">
    <source>
        <dbReference type="EMBL" id="CAH6720340.1"/>
    </source>
</evidence>
<accession>A0ACA9Y5W6</accession>
<name>A0ACA9Y5W6_9ASCO</name>
<sequence>MILTMNITVFFIFLQLVWCFNPSEKDLRISLLLDNISPTCNINFVEKSSNFLRNEAKFQYILKPLESQLTPSIDNQYIDYLPESLGSYYTRMKTGVLSRIELLKRMFLGHDIYRIYLVKTEGLDYIMLVPTNEIELLDIINWVNKYQSKNFGKEFWCTKIYGYQVRFAKVGVDPWKPCS</sequence>
<dbReference type="Proteomes" id="UP001152531">
    <property type="component" value="Unassembled WGS sequence"/>
</dbReference>
<comment type="caution">
    <text evidence="1">The sequence shown here is derived from an EMBL/GenBank/DDBJ whole genome shotgun (WGS) entry which is preliminary data.</text>
</comment>
<organism evidence="1 2">
    <name type="scientific">[Candida] jaroonii</name>
    <dbReference type="NCBI Taxonomy" id="467808"/>
    <lineage>
        <taxon>Eukaryota</taxon>
        <taxon>Fungi</taxon>
        <taxon>Dikarya</taxon>
        <taxon>Ascomycota</taxon>
        <taxon>Saccharomycotina</taxon>
        <taxon>Pichiomycetes</taxon>
        <taxon>Debaryomycetaceae</taxon>
        <taxon>Yamadazyma</taxon>
    </lineage>
</organism>
<protein>
    <submittedName>
        <fullName evidence="1">Uncharacterized protein</fullName>
    </submittedName>
</protein>
<reference evidence="1" key="1">
    <citation type="submission" date="2022-06" db="EMBL/GenBank/DDBJ databases">
        <authorList>
            <person name="Legras J.-L."/>
            <person name="Devillers H."/>
            <person name="Grondin C."/>
        </authorList>
    </citation>
    <scope>NUCLEOTIDE SEQUENCE</scope>
    <source>
        <strain evidence="1">CLIB 1444</strain>
    </source>
</reference>
<evidence type="ECO:0000313" key="2">
    <source>
        <dbReference type="Proteomes" id="UP001152531"/>
    </source>
</evidence>